<dbReference type="Pfam" id="PF18557">
    <property type="entry name" value="NepR"/>
    <property type="match status" value="1"/>
</dbReference>
<organism evidence="2 3">
    <name type="scientific">Brevirhabdus pacifica</name>
    <dbReference type="NCBI Taxonomy" id="1267768"/>
    <lineage>
        <taxon>Bacteria</taxon>
        <taxon>Pseudomonadati</taxon>
        <taxon>Pseudomonadota</taxon>
        <taxon>Alphaproteobacteria</taxon>
        <taxon>Rhodobacterales</taxon>
        <taxon>Paracoccaceae</taxon>
        <taxon>Brevirhabdus</taxon>
    </lineage>
</organism>
<accession>A0A1U7DIJ0</accession>
<evidence type="ECO:0000259" key="1">
    <source>
        <dbReference type="Pfam" id="PF18557"/>
    </source>
</evidence>
<name>A0A1U7DIJ0_9RHOB</name>
<protein>
    <submittedName>
        <fullName evidence="2">Regulator</fullName>
    </submittedName>
</protein>
<keyword evidence="3" id="KW-1185">Reference proteome</keyword>
<dbReference type="STRING" id="1267768.BV394_08135"/>
<dbReference type="AlphaFoldDB" id="A0A1U7DIJ0"/>
<proteinExistence type="predicted"/>
<dbReference type="RefSeq" id="WP_076979710.1">
    <property type="nucleotide sequence ID" value="NZ_CP019124.1"/>
</dbReference>
<feature type="domain" description="Anti-sigma factor NepR" evidence="1">
    <location>
        <begin position="12"/>
        <end position="45"/>
    </location>
</feature>
<reference evidence="2 3" key="1">
    <citation type="submission" date="2017-01" db="EMBL/GenBank/DDBJ databases">
        <title>Genomic analysis of Xuhuaishuia manganoxidans DY6-4.</title>
        <authorList>
            <person name="Wang X."/>
        </authorList>
    </citation>
    <scope>NUCLEOTIDE SEQUENCE [LARGE SCALE GENOMIC DNA]</scope>
    <source>
        <strain evidence="2 3">DY6-4</strain>
    </source>
</reference>
<gene>
    <name evidence="2" type="ORF">BV394_08135</name>
</gene>
<dbReference type="EMBL" id="CP019124">
    <property type="protein sequence ID" value="APX89688.1"/>
    <property type="molecule type" value="Genomic_DNA"/>
</dbReference>
<dbReference type="Proteomes" id="UP000187266">
    <property type="component" value="Chromosome"/>
</dbReference>
<evidence type="ECO:0000313" key="3">
    <source>
        <dbReference type="Proteomes" id="UP000187266"/>
    </source>
</evidence>
<sequence length="48" mass="5747">MDENEEKVAVSRQIDENLKRVYQEKVEEELPDRFKNLLEQLKQQSAAK</sequence>
<evidence type="ECO:0000313" key="2">
    <source>
        <dbReference type="EMBL" id="APX89688.1"/>
    </source>
</evidence>
<dbReference type="InterPro" id="IPR041649">
    <property type="entry name" value="NepR"/>
</dbReference>
<dbReference type="OrthoDB" id="7875342at2"/>